<keyword evidence="24" id="KW-1185">Reference proteome</keyword>
<dbReference type="PROSITE" id="PS50888">
    <property type="entry name" value="BHLH"/>
    <property type="match status" value="1"/>
</dbReference>
<feature type="region of interest" description="Disordered" evidence="20">
    <location>
        <begin position="369"/>
        <end position="395"/>
    </location>
</feature>
<keyword evidence="11" id="KW-0443">Lipid metabolism</keyword>
<keyword evidence="16" id="KW-0539">Nucleus</keyword>
<keyword evidence="5" id="KW-1207">Sterol metabolism</keyword>
<keyword evidence="17" id="KW-0968">Cytoplasmic vesicle</keyword>
<dbReference type="GO" id="GO:0000981">
    <property type="term" value="F:DNA-binding transcription factor activity, RNA polymerase II-specific"/>
    <property type="evidence" value="ECO:0007669"/>
    <property type="project" value="TreeGrafter"/>
</dbReference>
<dbReference type="SMART" id="SM00353">
    <property type="entry name" value="HLH"/>
    <property type="match status" value="1"/>
</dbReference>
<dbReference type="EMBL" id="BPLQ01007001">
    <property type="protein sequence ID" value="GIY26981.1"/>
    <property type="molecule type" value="Genomic_DNA"/>
</dbReference>
<evidence type="ECO:0000256" key="18">
    <source>
        <dbReference type="ARBA" id="ARBA00038460"/>
    </source>
</evidence>
<keyword evidence="5" id="KW-0753">Steroid metabolism</keyword>
<gene>
    <name evidence="23" type="primary">Srebf1</name>
    <name evidence="23" type="ORF">CDAR_380882</name>
</gene>
<feature type="compositionally biased region" description="Polar residues" evidence="20">
    <location>
        <begin position="377"/>
        <end position="393"/>
    </location>
</feature>
<evidence type="ECO:0000256" key="4">
    <source>
        <dbReference type="ARBA" id="ARBA00004557"/>
    </source>
</evidence>
<evidence type="ECO:0000256" key="5">
    <source>
        <dbReference type="ARBA" id="ARBA00022548"/>
    </source>
</evidence>
<evidence type="ECO:0000256" key="7">
    <source>
        <dbReference type="ARBA" id="ARBA00022824"/>
    </source>
</evidence>
<keyword evidence="15" id="KW-0804">Transcription</keyword>
<evidence type="ECO:0000256" key="9">
    <source>
        <dbReference type="ARBA" id="ARBA00023015"/>
    </source>
</evidence>
<dbReference type="Gene3D" id="4.10.280.10">
    <property type="entry name" value="Helix-loop-helix DNA-binding domain"/>
    <property type="match status" value="1"/>
</dbReference>
<keyword evidence="12" id="KW-0238">DNA-binding</keyword>
<dbReference type="GO" id="GO:0000978">
    <property type="term" value="F:RNA polymerase II cis-regulatory region sequence-specific DNA binding"/>
    <property type="evidence" value="ECO:0007669"/>
    <property type="project" value="TreeGrafter"/>
</dbReference>
<sequence length="1087" mass="123243">MEGEMPADVDEMLNFMYTENGHVENLFDSDVLLEPMNTSELNDLNEELVLDFFQDNEVNNIPNDIKLYDSPQHVLHVDSSNINNLPILNQHTLPSLKTQPLENVQLKFEPQLIQTQTETLSLPTSLNLMQYTLAPNSQPTIATQPVSKVVVQPVNQKKRILPSNDISLTNELIKQLVDQENKQLLLQQLSQMPQQKVQQLLLQAHLLKNANEKKIVTYTTAQPIVTATISPSSQCIASVPSTPIQTVVTAQNGAILTTVPVILDTDKFPINRHVISSKPPIIKGEKKNAHNAIERRYRSSINDKIIELKNMIVGTEAKLNKSAVLRKAIDYIRFLQNSNAKLKQENLALKMASQKHRIEDLLDKKTTVPPSIADYTPPTSDISSPERSPTNSVGDIYYSDQDSPPFSDNQTLGPYGITLDKDDSNDSFSNRGMLDHSRLLMCFFMCALMIFNPVSFAMKVGMQHARRGESDAYTGRTILSDEWGFEGNWTKFLSTAIAWIFNSIFIGFCLLKIFVYGDPVLKKDSSNYTIFWRHRKQADLSFQEEDYPNSVSHLKLCLTSLGRSFPSSTIELVISVIWQLIRQISHFTGILKAINTFVLPKSHSLHIESCRDAALVYQKLQQLHLLGFLSESKLERVYLSLNALNLGEEAKSIIPIEEMAELYLISAMSFISCFPRRLYFVTWYLLKKARRVYISNNAMIPPTLRWLFDPMGQTFFRNGNWDYSREKTVFSSVPNSMNPLCFASRGFREFLLEKIVLTIISPSMELDENIEYKRTYSTGLVISNCIQLLKDSCYVTESSHFSSALLSSKPVSLRQEDRVTYWWASVMAVTLAWLLGEEDKAEKLYQDVEDFPKELMNSHHPLPSAVLNSFRARKSCFYATTMPGPTLRLCDKAGSLVKDSLNYSLHQMPPPLVQAFQVLSIDWCLSTRKHVFDNHNPDPNSSEVYGVSEGYREDLKCLRRLLHHIPEIHSKVNLYEITLRLMAGANPVKTQQMLDRSLRRRNRFASVICTKGNNGENGHPSERDQAEALMLACKHLPESIVCHPREKESMLAEAASILQRLSDKTKLEKCHKMMVAAGSVFIGQSGA</sequence>
<evidence type="ECO:0000259" key="22">
    <source>
        <dbReference type="PROSITE" id="PS50888"/>
    </source>
</evidence>
<evidence type="ECO:0000256" key="6">
    <source>
        <dbReference type="ARBA" id="ARBA00022692"/>
    </source>
</evidence>
<evidence type="ECO:0000256" key="10">
    <source>
        <dbReference type="ARBA" id="ARBA00023034"/>
    </source>
</evidence>
<reference evidence="23 24" key="1">
    <citation type="submission" date="2021-06" db="EMBL/GenBank/DDBJ databases">
        <title>Caerostris darwini draft genome.</title>
        <authorList>
            <person name="Kono N."/>
            <person name="Arakawa K."/>
        </authorList>
    </citation>
    <scope>NUCLEOTIDE SEQUENCE [LARGE SCALE GENOMIC DNA]</scope>
</reference>
<evidence type="ECO:0000256" key="13">
    <source>
        <dbReference type="ARBA" id="ARBA00023136"/>
    </source>
</evidence>
<evidence type="ECO:0000256" key="2">
    <source>
        <dbReference type="ARBA" id="ARBA00004394"/>
    </source>
</evidence>
<comment type="subcellular location">
    <subcellularLocation>
        <location evidence="4">Cytoplasmic vesicle</location>
        <location evidence="4">COPII-coated vesicle membrane</location>
        <topology evidence="4">Multi-pass membrane protein</topology>
    </subcellularLocation>
    <subcellularLocation>
        <location evidence="3">Endoplasmic reticulum membrane</location>
        <topology evidence="3">Multi-pass membrane protein</topology>
    </subcellularLocation>
    <subcellularLocation>
        <location evidence="2">Golgi apparatus membrane</location>
    </subcellularLocation>
    <subcellularLocation>
        <location evidence="1">Nucleus</location>
    </subcellularLocation>
</comment>
<evidence type="ECO:0000256" key="3">
    <source>
        <dbReference type="ARBA" id="ARBA00004477"/>
    </source>
</evidence>
<dbReference type="Proteomes" id="UP001054837">
    <property type="component" value="Unassembled WGS sequence"/>
</dbReference>
<keyword evidence="5" id="KW-0153">Cholesterol metabolism</keyword>
<dbReference type="GO" id="GO:0008203">
    <property type="term" value="P:cholesterol metabolic process"/>
    <property type="evidence" value="ECO:0007669"/>
    <property type="project" value="UniProtKB-KW"/>
</dbReference>
<dbReference type="InterPro" id="IPR011598">
    <property type="entry name" value="bHLH_dom"/>
</dbReference>
<evidence type="ECO:0000256" key="14">
    <source>
        <dbReference type="ARBA" id="ARBA00023159"/>
    </source>
</evidence>
<dbReference type="GO" id="GO:0012507">
    <property type="term" value="C:ER to Golgi transport vesicle membrane"/>
    <property type="evidence" value="ECO:0007669"/>
    <property type="project" value="UniProtKB-SubCell"/>
</dbReference>
<comment type="similarity">
    <text evidence="18">Belongs to the SREBP family.</text>
</comment>
<dbReference type="InterPro" id="IPR036638">
    <property type="entry name" value="HLH_DNA-bd_sf"/>
</dbReference>
<accession>A0AAV4S319</accession>
<keyword evidence="13 21" id="KW-0472">Membrane</keyword>
<dbReference type="GO" id="GO:0005789">
    <property type="term" value="C:endoplasmic reticulum membrane"/>
    <property type="evidence" value="ECO:0007669"/>
    <property type="project" value="UniProtKB-SubCell"/>
</dbReference>
<dbReference type="CDD" id="cd18921">
    <property type="entry name" value="bHLHzip_SREBP1"/>
    <property type="match status" value="1"/>
</dbReference>
<evidence type="ECO:0000256" key="11">
    <source>
        <dbReference type="ARBA" id="ARBA00023098"/>
    </source>
</evidence>
<keyword evidence="14" id="KW-0010">Activator</keyword>
<protein>
    <submittedName>
        <fullName evidence="23">Sterol regulatory element-binding protein 1</fullName>
    </submittedName>
</protein>
<evidence type="ECO:0000256" key="20">
    <source>
        <dbReference type="SAM" id="MobiDB-lite"/>
    </source>
</evidence>
<keyword evidence="7" id="KW-0256">Endoplasmic reticulum</keyword>
<evidence type="ECO:0000256" key="16">
    <source>
        <dbReference type="ARBA" id="ARBA00023242"/>
    </source>
</evidence>
<keyword evidence="9" id="KW-0805">Transcription regulation</keyword>
<evidence type="ECO:0000256" key="1">
    <source>
        <dbReference type="ARBA" id="ARBA00004123"/>
    </source>
</evidence>
<keyword evidence="19" id="KW-0175">Coiled coil</keyword>
<dbReference type="AlphaFoldDB" id="A0AAV4S319"/>
<keyword evidence="8 21" id="KW-1133">Transmembrane helix</keyword>
<evidence type="ECO:0000313" key="23">
    <source>
        <dbReference type="EMBL" id="GIY26981.1"/>
    </source>
</evidence>
<feature type="transmembrane region" description="Helical" evidence="21">
    <location>
        <begin position="439"/>
        <end position="458"/>
    </location>
</feature>
<feature type="transmembrane region" description="Helical" evidence="21">
    <location>
        <begin position="492"/>
        <end position="515"/>
    </location>
</feature>
<dbReference type="PANTHER" id="PTHR46062">
    <property type="entry name" value="STEROL REGULATORY ELEMENT-BINDING PROTEIN"/>
    <property type="match status" value="1"/>
</dbReference>
<dbReference type="Pfam" id="PF00010">
    <property type="entry name" value="HLH"/>
    <property type="match status" value="1"/>
</dbReference>
<dbReference type="GO" id="GO:0000139">
    <property type="term" value="C:Golgi membrane"/>
    <property type="evidence" value="ECO:0007669"/>
    <property type="project" value="UniProtKB-SubCell"/>
</dbReference>
<feature type="domain" description="BHLH" evidence="22">
    <location>
        <begin position="285"/>
        <end position="335"/>
    </location>
</feature>
<dbReference type="FunFam" id="4.10.280.10:FF:000016">
    <property type="entry name" value="Sterol regulatory element-binding transcription factor 1"/>
    <property type="match status" value="1"/>
</dbReference>
<organism evidence="23 24">
    <name type="scientific">Caerostris darwini</name>
    <dbReference type="NCBI Taxonomy" id="1538125"/>
    <lineage>
        <taxon>Eukaryota</taxon>
        <taxon>Metazoa</taxon>
        <taxon>Ecdysozoa</taxon>
        <taxon>Arthropoda</taxon>
        <taxon>Chelicerata</taxon>
        <taxon>Arachnida</taxon>
        <taxon>Araneae</taxon>
        <taxon>Araneomorphae</taxon>
        <taxon>Entelegynae</taxon>
        <taxon>Araneoidea</taxon>
        <taxon>Araneidae</taxon>
        <taxon>Caerostris</taxon>
    </lineage>
</organism>
<feature type="coiled-coil region" evidence="19">
    <location>
        <begin position="325"/>
        <end position="355"/>
    </location>
</feature>
<evidence type="ECO:0000256" key="12">
    <source>
        <dbReference type="ARBA" id="ARBA00023125"/>
    </source>
</evidence>
<evidence type="ECO:0000256" key="21">
    <source>
        <dbReference type="SAM" id="Phobius"/>
    </source>
</evidence>
<comment type="caution">
    <text evidence="23">The sequence shown here is derived from an EMBL/GenBank/DDBJ whole genome shotgun (WGS) entry which is preliminary data.</text>
</comment>
<dbReference type="GO" id="GO:0005634">
    <property type="term" value="C:nucleus"/>
    <property type="evidence" value="ECO:0007669"/>
    <property type="project" value="UniProtKB-SubCell"/>
</dbReference>
<evidence type="ECO:0000256" key="15">
    <source>
        <dbReference type="ARBA" id="ARBA00023163"/>
    </source>
</evidence>
<keyword evidence="10" id="KW-0333">Golgi apparatus</keyword>
<dbReference type="PANTHER" id="PTHR46062:SF1">
    <property type="entry name" value="LP12374P"/>
    <property type="match status" value="1"/>
</dbReference>
<evidence type="ECO:0000256" key="17">
    <source>
        <dbReference type="ARBA" id="ARBA00023329"/>
    </source>
</evidence>
<evidence type="ECO:0000313" key="24">
    <source>
        <dbReference type="Proteomes" id="UP001054837"/>
    </source>
</evidence>
<keyword evidence="6 21" id="KW-0812">Transmembrane</keyword>
<dbReference type="GO" id="GO:0046983">
    <property type="term" value="F:protein dimerization activity"/>
    <property type="evidence" value="ECO:0007669"/>
    <property type="project" value="InterPro"/>
</dbReference>
<dbReference type="SUPFAM" id="SSF47459">
    <property type="entry name" value="HLH, helix-loop-helix DNA-binding domain"/>
    <property type="match status" value="1"/>
</dbReference>
<evidence type="ECO:0000256" key="19">
    <source>
        <dbReference type="SAM" id="Coils"/>
    </source>
</evidence>
<evidence type="ECO:0000256" key="8">
    <source>
        <dbReference type="ARBA" id="ARBA00022989"/>
    </source>
</evidence>
<proteinExistence type="inferred from homology"/>
<name>A0AAV4S319_9ARAC</name>